<gene>
    <name evidence="1" type="ORF">GCM10022255_109670</name>
</gene>
<dbReference type="EMBL" id="BAABAT010000073">
    <property type="protein sequence ID" value="GAA4263606.1"/>
    <property type="molecule type" value="Genomic_DNA"/>
</dbReference>
<keyword evidence="2" id="KW-1185">Reference proteome</keyword>
<proteinExistence type="predicted"/>
<evidence type="ECO:0008006" key="3">
    <source>
        <dbReference type="Google" id="ProtNLM"/>
    </source>
</evidence>
<sequence>MRRIAGPDAAHGRVVAALFAADGHPALAVLRGGGGTGRRAELARELPAELARLWALFAALGDALETGADVDLDADGLPVAGTGAAPARPITAADLVHDLDGRAAALLRELAAVEAAWAAVAGRIEAAATALARAERLADDLGAEPPARLQAAMAEARWRDLADPAAAVADGRLTPDVRGRLDRLDALTAATLAELETLARFRDDFPDRAAALHAAVDELAVAEAGAAREFAVARAKIAETGLPTPPRATHVLRARLRQVDGYARHRQWPRAVDGYVAVSAALTAARQRTAELRAAAAGLLQRRDELRGRLESYRMKAAAAGFAEDDRLAERHDQARQLLYTAPCDLRAATRAVHAYRAALAELSEEGR</sequence>
<protein>
    <recommendedName>
        <fullName evidence="3">CHAD domain-containing protein</fullName>
    </recommendedName>
</protein>
<dbReference type="RefSeq" id="WP_345143260.1">
    <property type="nucleotide sequence ID" value="NZ_BAABAT010000073.1"/>
</dbReference>
<organism evidence="1 2">
    <name type="scientific">Dactylosporangium darangshiense</name>
    <dbReference type="NCBI Taxonomy" id="579108"/>
    <lineage>
        <taxon>Bacteria</taxon>
        <taxon>Bacillati</taxon>
        <taxon>Actinomycetota</taxon>
        <taxon>Actinomycetes</taxon>
        <taxon>Micromonosporales</taxon>
        <taxon>Micromonosporaceae</taxon>
        <taxon>Dactylosporangium</taxon>
    </lineage>
</organism>
<evidence type="ECO:0000313" key="2">
    <source>
        <dbReference type="Proteomes" id="UP001500620"/>
    </source>
</evidence>
<comment type="caution">
    <text evidence="1">The sequence shown here is derived from an EMBL/GenBank/DDBJ whole genome shotgun (WGS) entry which is preliminary data.</text>
</comment>
<name>A0ABP8DUM3_9ACTN</name>
<evidence type="ECO:0000313" key="1">
    <source>
        <dbReference type="EMBL" id="GAA4263606.1"/>
    </source>
</evidence>
<reference evidence="2" key="1">
    <citation type="journal article" date="2019" name="Int. J. Syst. Evol. Microbiol.">
        <title>The Global Catalogue of Microorganisms (GCM) 10K type strain sequencing project: providing services to taxonomists for standard genome sequencing and annotation.</title>
        <authorList>
            <consortium name="The Broad Institute Genomics Platform"/>
            <consortium name="The Broad Institute Genome Sequencing Center for Infectious Disease"/>
            <person name="Wu L."/>
            <person name="Ma J."/>
        </authorList>
    </citation>
    <scope>NUCLEOTIDE SEQUENCE [LARGE SCALE GENOMIC DNA]</scope>
    <source>
        <strain evidence="2">JCM 17441</strain>
    </source>
</reference>
<accession>A0ABP8DUM3</accession>
<dbReference type="Proteomes" id="UP001500620">
    <property type="component" value="Unassembled WGS sequence"/>
</dbReference>